<dbReference type="InterPro" id="IPR041658">
    <property type="entry name" value="AAA_lid_11"/>
</dbReference>
<evidence type="ECO:0000313" key="3">
    <source>
        <dbReference type="EMBL" id="VDN36869.1"/>
    </source>
</evidence>
<evidence type="ECO:0000259" key="2">
    <source>
        <dbReference type="Pfam" id="PF18198"/>
    </source>
</evidence>
<feature type="region of interest" description="Disordered" evidence="1">
    <location>
        <begin position="68"/>
        <end position="87"/>
    </location>
</feature>
<reference evidence="3 4" key="1">
    <citation type="submission" date="2018-11" db="EMBL/GenBank/DDBJ databases">
        <authorList>
            <consortium name="Pathogen Informatics"/>
        </authorList>
    </citation>
    <scope>NUCLEOTIDE SEQUENCE [LARGE SCALE GENOMIC DNA]</scope>
</reference>
<protein>
    <recommendedName>
        <fullName evidence="2">Dynein heavy chain AAA lid domain-containing protein</fullName>
    </recommendedName>
</protein>
<feature type="domain" description="Dynein heavy chain AAA lid" evidence="2">
    <location>
        <begin position="15"/>
        <end position="57"/>
    </location>
</feature>
<dbReference type="OrthoDB" id="10252139at2759"/>
<proteinExistence type="predicted"/>
<dbReference type="Gene3D" id="1.10.8.720">
    <property type="entry name" value="Region D6 of dynein motor"/>
    <property type="match status" value="1"/>
</dbReference>
<gene>
    <name evidence="3" type="ORF">DILT_LOCUS17159</name>
</gene>
<accession>A0A3P7R7D4</accession>
<dbReference type="InterPro" id="IPR042219">
    <property type="entry name" value="AAA_lid_11_sf"/>
</dbReference>
<dbReference type="Pfam" id="PF18198">
    <property type="entry name" value="AAA_lid_11"/>
    <property type="match status" value="1"/>
</dbReference>
<dbReference type="AlphaFoldDB" id="A0A3P7R7D4"/>
<sequence>MFAPSASSSAVSSGIWKSIKGLLNNAIYGGRMDNPFDVKVLETFLDQIFNETTIRTRQLGSFTLPGTTNVRAKKVNPNGSDLPGPVP</sequence>
<organism evidence="3 4">
    <name type="scientific">Dibothriocephalus latus</name>
    <name type="common">Fish tapeworm</name>
    <name type="synonym">Diphyllobothrium latum</name>
    <dbReference type="NCBI Taxonomy" id="60516"/>
    <lineage>
        <taxon>Eukaryota</taxon>
        <taxon>Metazoa</taxon>
        <taxon>Spiralia</taxon>
        <taxon>Lophotrochozoa</taxon>
        <taxon>Platyhelminthes</taxon>
        <taxon>Cestoda</taxon>
        <taxon>Eucestoda</taxon>
        <taxon>Diphyllobothriidea</taxon>
        <taxon>Diphyllobothriidae</taxon>
        <taxon>Dibothriocephalus</taxon>
    </lineage>
</organism>
<dbReference type="EMBL" id="UYRU01089729">
    <property type="protein sequence ID" value="VDN36869.1"/>
    <property type="molecule type" value="Genomic_DNA"/>
</dbReference>
<evidence type="ECO:0000313" key="4">
    <source>
        <dbReference type="Proteomes" id="UP000281553"/>
    </source>
</evidence>
<dbReference type="Proteomes" id="UP000281553">
    <property type="component" value="Unassembled WGS sequence"/>
</dbReference>
<keyword evidence="4" id="KW-1185">Reference proteome</keyword>
<evidence type="ECO:0000256" key="1">
    <source>
        <dbReference type="SAM" id="MobiDB-lite"/>
    </source>
</evidence>
<name>A0A3P7R7D4_DIBLA</name>